<dbReference type="OMA" id="LSANWMW"/>
<dbReference type="Gene3D" id="3.40.50.880">
    <property type="match status" value="1"/>
</dbReference>
<organism evidence="22 23">
    <name type="scientific">Saitoella complicata (strain BCRC 22490 / CBS 7301 / JCM 7358 / NBRC 10748 / NRRL Y-17804)</name>
    <dbReference type="NCBI Taxonomy" id="698492"/>
    <lineage>
        <taxon>Eukaryota</taxon>
        <taxon>Fungi</taxon>
        <taxon>Dikarya</taxon>
        <taxon>Ascomycota</taxon>
        <taxon>Taphrinomycotina</taxon>
        <taxon>Taphrinomycotina incertae sedis</taxon>
        <taxon>Saitoella</taxon>
    </lineage>
</organism>
<evidence type="ECO:0000256" key="5">
    <source>
        <dbReference type="ARBA" id="ARBA00022490"/>
    </source>
</evidence>
<dbReference type="GO" id="GO:0004642">
    <property type="term" value="F:phosphoribosylformylglycinamidine synthase activity"/>
    <property type="evidence" value="ECO:0007669"/>
    <property type="project" value="UniProtKB-EC"/>
</dbReference>
<feature type="domain" description="PurM-like C-terminal" evidence="18">
    <location>
        <begin position="523"/>
        <end position="680"/>
    </location>
</feature>
<keyword evidence="9" id="KW-0658">Purine biosynthesis</keyword>
<protein>
    <recommendedName>
        <fullName evidence="17">Phosphoribosylformylglycinamidine synthase</fullName>
        <ecNumber evidence="4">6.3.5.3</ecNumber>
    </recommendedName>
    <alternativeName>
        <fullName evidence="14">Formylglycinamide ribonucleotide amidotransferase</fullName>
    </alternativeName>
    <alternativeName>
        <fullName evidence="13">Formylglycinamide ribotide amidotransferase</fullName>
    </alternativeName>
</protein>
<dbReference type="GO" id="GO:0005737">
    <property type="term" value="C:cytoplasm"/>
    <property type="evidence" value="ECO:0007669"/>
    <property type="project" value="UniProtKB-SubCell"/>
</dbReference>
<dbReference type="CDD" id="cd02204">
    <property type="entry name" value="PurL_repeat2"/>
    <property type="match status" value="1"/>
</dbReference>
<dbReference type="InterPro" id="IPR036921">
    <property type="entry name" value="PurM-like_N_sf"/>
</dbReference>
<evidence type="ECO:0000256" key="12">
    <source>
        <dbReference type="ARBA" id="ARBA00022962"/>
    </source>
</evidence>
<dbReference type="HAMAP" id="MF_00419">
    <property type="entry name" value="PurL_1"/>
    <property type="match status" value="1"/>
</dbReference>
<dbReference type="Gene3D" id="3.90.650.10">
    <property type="entry name" value="PurM-like C-terminal domain"/>
    <property type="match status" value="2"/>
</dbReference>
<dbReference type="FunFam" id="3.90.650.10:FF:000002">
    <property type="entry name" value="Phosphoribosylformylglycinamidine synthase"/>
    <property type="match status" value="1"/>
</dbReference>
<dbReference type="Pfam" id="PF22689">
    <property type="entry name" value="FGAR-AT_PurM_N-like"/>
    <property type="match status" value="1"/>
</dbReference>
<evidence type="ECO:0000259" key="19">
    <source>
        <dbReference type="Pfam" id="PF18072"/>
    </source>
</evidence>
<dbReference type="SUPFAM" id="SSF52317">
    <property type="entry name" value="Class I glutamine amidotransferase-like"/>
    <property type="match status" value="1"/>
</dbReference>
<dbReference type="CDD" id="cd01740">
    <property type="entry name" value="GATase1_FGAR_AT"/>
    <property type="match status" value="1"/>
</dbReference>
<feature type="domain" description="FGAR-AT PurM N-terminal-like" evidence="21">
    <location>
        <begin position="749"/>
        <end position="908"/>
    </location>
</feature>
<dbReference type="GO" id="GO:0005524">
    <property type="term" value="F:ATP binding"/>
    <property type="evidence" value="ECO:0007669"/>
    <property type="project" value="UniProtKB-KW"/>
</dbReference>
<evidence type="ECO:0000256" key="9">
    <source>
        <dbReference type="ARBA" id="ARBA00022755"/>
    </source>
</evidence>
<evidence type="ECO:0000313" key="23">
    <source>
        <dbReference type="Proteomes" id="UP000033140"/>
    </source>
</evidence>
<dbReference type="InterPro" id="IPR036676">
    <property type="entry name" value="PurM-like_C_sf"/>
</dbReference>
<dbReference type="InterPro" id="IPR055181">
    <property type="entry name" value="FGAR-AT_PurM_N-like"/>
</dbReference>
<dbReference type="FunFam" id="3.40.50.880:FF:000008">
    <property type="entry name" value="Phosphoribosylformylglycinamidine synthase"/>
    <property type="match status" value="1"/>
</dbReference>
<dbReference type="Pfam" id="PF18072">
    <property type="entry name" value="FGAR-AT_linker"/>
    <property type="match status" value="1"/>
</dbReference>
<dbReference type="SMART" id="SM01211">
    <property type="entry name" value="GATase_5"/>
    <property type="match status" value="1"/>
</dbReference>
<dbReference type="EMBL" id="BACD03000065">
    <property type="protein sequence ID" value="GAO52314.1"/>
    <property type="molecule type" value="Genomic_DNA"/>
</dbReference>
<proteinExistence type="inferred from homology"/>
<evidence type="ECO:0000256" key="8">
    <source>
        <dbReference type="ARBA" id="ARBA00022741"/>
    </source>
</evidence>
<dbReference type="STRING" id="698492.A0A0E9NR27"/>
<dbReference type="InterPro" id="IPR040707">
    <property type="entry name" value="FGAR-AT_N"/>
</dbReference>
<dbReference type="Pfam" id="PF18076">
    <property type="entry name" value="FGAR-AT_N"/>
    <property type="match status" value="1"/>
</dbReference>
<dbReference type="UniPathway" id="UPA00074">
    <property type="reaction ID" value="UER00128"/>
</dbReference>
<keyword evidence="6" id="KW-0436">Ligase</keyword>
<evidence type="ECO:0000256" key="11">
    <source>
        <dbReference type="ARBA" id="ARBA00022842"/>
    </source>
</evidence>
<dbReference type="SUPFAM" id="SSF55326">
    <property type="entry name" value="PurM N-terminal domain-like"/>
    <property type="match status" value="2"/>
</dbReference>
<dbReference type="InterPro" id="IPR036604">
    <property type="entry name" value="PurS-like_sf"/>
</dbReference>
<dbReference type="GO" id="GO:0046872">
    <property type="term" value="F:metal ion binding"/>
    <property type="evidence" value="ECO:0007669"/>
    <property type="project" value="UniProtKB-KW"/>
</dbReference>
<dbReference type="PROSITE" id="PS51273">
    <property type="entry name" value="GATASE_TYPE_1"/>
    <property type="match status" value="1"/>
</dbReference>
<comment type="subcellular location">
    <subcellularLocation>
        <location evidence="1">Cytoplasm</location>
    </subcellularLocation>
</comment>
<keyword evidence="23" id="KW-1185">Reference proteome</keyword>
<dbReference type="FunFam" id="3.30.1330.10:FF:000005">
    <property type="entry name" value="Phosphoribosylformylglycinamidine synthase"/>
    <property type="match status" value="1"/>
</dbReference>
<dbReference type="InterPro" id="IPR010073">
    <property type="entry name" value="PurL_large"/>
</dbReference>
<feature type="domain" description="Phosphoribosylformylglycinamidine synthase N-terminal" evidence="20">
    <location>
        <begin position="85"/>
        <end position="224"/>
    </location>
</feature>
<keyword evidence="5" id="KW-0963">Cytoplasm</keyword>
<evidence type="ECO:0000256" key="10">
    <source>
        <dbReference type="ARBA" id="ARBA00022840"/>
    </source>
</evidence>
<dbReference type="SUPFAM" id="SSF56042">
    <property type="entry name" value="PurM C-terminal domain-like"/>
    <property type="match status" value="2"/>
</dbReference>
<accession>A0A0E9NR27</accession>
<reference evidence="22 23" key="3">
    <citation type="journal article" date="2015" name="Genome Announc.">
        <title>Draft Genome Sequence of the Archiascomycetous Yeast Saitoella complicata.</title>
        <authorList>
            <person name="Yamauchi K."/>
            <person name="Kondo S."/>
            <person name="Hamamoto M."/>
            <person name="Takahashi Y."/>
            <person name="Ogura Y."/>
            <person name="Hayashi T."/>
            <person name="Nishida H."/>
        </authorList>
    </citation>
    <scope>NUCLEOTIDE SEQUENCE [LARGE SCALE GENOMIC DNA]</scope>
    <source>
        <strain evidence="22 23">NRRL Y-17804</strain>
    </source>
</reference>
<dbReference type="SUPFAM" id="SSF82697">
    <property type="entry name" value="PurS-like"/>
    <property type="match status" value="1"/>
</dbReference>
<dbReference type="Pfam" id="PF02769">
    <property type="entry name" value="AIRS_C"/>
    <property type="match status" value="2"/>
</dbReference>
<keyword evidence="12" id="KW-0315">Glutamine amidotransferase</keyword>
<evidence type="ECO:0000256" key="1">
    <source>
        <dbReference type="ARBA" id="ARBA00004496"/>
    </source>
</evidence>
<dbReference type="PANTHER" id="PTHR10099">
    <property type="entry name" value="PHOSPHORIBOSYLFORMYLGLYCINAMIDINE SYNTHASE"/>
    <property type="match status" value="1"/>
</dbReference>
<keyword evidence="10" id="KW-0067">ATP-binding</keyword>
<dbReference type="InterPro" id="IPR041609">
    <property type="entry name" value="PurL_linker"/>
</dbReference>
<evidence type="ECO:0000256" key="3">
    <source>
        <dbReference type="ARBA" id="ARBA00008608"/>
    </source>
</evidence>
<reference evidence="22 23" key="1">
    <citation type="journal article" date="2011" name="J. Gen. Appl. Microbiol.">
        <title>Draft genome sequencing of the enigmatic yeast Saitoella complicata.</title>
        <authorList>
            <person name="Nishida H."/>
            <person name="Hamamoto M."/>
            <person name="Sugiyama J."/>
        </authorList>
    </citation>
    <scope>NUCLEOTIDE SEQUENCE [LARGE SCALE GENOMIC DNA]</scope>
    <source>
        <strain evidence="22 23">NRRL Y-17804</strain>
    </source>
</reference>
<dbReference type="Pfam" id="PF13507">
    <property type="entry name" value="GATase_5"/>
    <property type="match status" value="1"/>
</dbReference>
<evidence type="ECO:0000259" key="20">
    <source>
        <dbReference type="Pfam" id="PF18076"/>
    </source>
</evidence>
<comment type="pathway">
    <text evidence="2">Purine metabolism; IMP biosynthesis via de novo pathway; 5-amino-1-(5-phospho-D-ribosyl)imidazole from N(2)-formyl-N(1)-(5-phospho-D-ribosyl)glycinamide: step 1/2.</text>
</comment>
<feature type="domain" description="Phosphoribosylformylglycinamidine synthase linker" evidence="19">
    <location>
        <begin position="253"/>
        <end position="310"/>
    </location>
</feature>
<dbReference type="InterPro" id="IPR029062">
    <property type="entry name" value="Class_I_gatase-like"/>
</dbReference>
<dbReference type="Gene3D" id="3.30.1330.10">
    <property type="entry name" value="PurM-like, N-terminal domain"/>
    <property type="match status" value="2"/>
</dbReference>
<dbReference type="CDD" id="cd02203">
    <property type="entry name" value="PurL_repeat1"/>
    <property type="match status" value="1"/>
</dbReference>
<dbReference type="Proteomes" id="UP000033140">
    <property type="component" value="Unassembled WGS sequence"/>
</dbReference>
<dbReference type="FunFam" id="3.30.1330.10:FF:000002">
    <property type="entry name" value="Phosphoribosylformylglycinamidine synthase"/>
    <property type="match status" value="1"/>
</dbReference>
<keyword evidence="7" id="KW-0479">Metal-binding</keyword>
<evidence type="ECO:0000256" key="7">
    <source>
        <dbReference type="ARBA" id="ARBA00022723"/>
    </source>
</evidence>
<dbReference type="NCBIfam" id="TIGR01735">
    <property type="entry name" value="FGAM_synt"/>
    <property type="match status" value="1"/>
</dbReference>
<evidence type="ECO:0000259" key="21">
    <source>
        <dbReference type="Pfam" id="PF22689"/>
    </source>
</evidence>
<evidence type="ECO:0000256" key="14">
    <source>
        <dbReference type="ARBA" id="ARBA00032632"/>
    </source>
</evidence>
<evidence type="ECO:0000256" key="17">
    <source>
        <dbReference type="ARBA" id="ARBA00071729"/>
    </source>
</evidence>
<evidence type="ECO:0000256" key="15">
    <source>
        <dbReference type="ARBA" id="ARBA00052585"/>
    </source>
</evidence>
<sequence>MSRAFLETAPSSTASCLNEVLGVSSLYGFDPFVKFPENICSSNTTKIMIVLPGPPSLSDFRLAALVEAVNEKLEGQQILSLRALYVHYVSVKSPEAQAALENVTSEQRKALDILLEYDLPADKVDKQNVALIETISSVKSAPNSYYVFPRQGTISPWSSKATSIAAVCGLGEYVQRIERGKAFSILTKDDVTLTEQNLAHVANLLHDRMTETLTATPPESTLIFEQMEPAPLVHVELRGESGDNNTGAAKARLEKANKELGLALAPDEINYLVNAFVGDGSDDKSLKERNPTDAELFMFAQVNSEHCRHKIFNADWTIDGEKKEKSLFGMIRNTHQTHPLYTVSAYSDNASVLEGVEATRFHPDGKTQEWTLQTEQVHFLTKVETHNHPTAVSPFPGAATGSGGEIRDEGAVGRGSKPKAGLAGFNVSDLNLPGFKQPWELDVGRPSHIASPVDIMIEAPIGSAAFNNEFGRPSITGYFRTLTQKVPSVDGGEEIRGYHKPIMIAGGVGTIRPPHSFKGKITPGSCLIVLGGPSMLIGLGGGAASSMNSGEGSVELDFASVQRGNPEMQRRAQQVIDACTSLGEGNLIQSIHDIGAGGLSNGLPELVHDAGLGARFELRDVPCDEPGMSPMQIWCCEAQERYVMAVAPENLERFDAICKRERAPYAVVGHATEEQRLVLTDSLLGTTPIDLPMDVLFGKAPKMSRQAITQALVLPAFDASLASYIPKSSITDTLTTAIDRVLHLPSVASKSFLITIGDRTVTGMIARDQMVGPWQVPVADVAVTMTSLGDGIITGEAMAMGEKPNLALINHAASARMAVAESLTNLAAADIFELERCRLSANWMSSPDHPREGAGLYEAVQAIGMDLCPALGISIPVGKDSMSMKMKWNDGEKKEVTAPLSLVITAFTMVENVHKTWTPQLQRPEIVGKTSLVLVDLAAGKQRLGGSAVAQVFGQVGNEAPDVESAQVLKGFFEAVRELHKSDDLVLAYHDVADGGLFTAAVEMAFAGRVGVDITLDAVAKSQSVEAVVSAMFHEELGVVLQVADDKIDALKAVFAKHGVNSVHTVGKVRSGEQQSVTVSLGGRSFYESTRAELQQAWASTSHKFQQLRDHPVCADEEFANILDDKDPGLSYDLTFKPNDDFANALIKNPSSRPKVAILREQGVNGHSEMAFAFHMAGFSAVDVHMTDIINGDVKLADFVGMAACGGFSYGDVLGAGAGWAKSVMLHPGVREEFRAFFADRDDTFALGVCNGCQFLSRLKSLIPGAERWPTFQRNRSEQYEARVCEIEVLDDGPEDTPSVFFDGMRGSKFPVAVAHGEGRAVFDNEEDLKHCTSTGLVAVRFVDNYGKPTETYPYNPNGSPEGVTGIRTPNGRVMALMPHPERVTLKEANSWYPKQQGEEWGEVGPWIRIFRNARKWVG</sequence>
<gene>
    <name evidence="22" type="ORF">G7K_6393-t1</name>
</gene>
<comment type="similarity">
    <text evidence="3">In the N-terminal section; belongs to the FGAMS family.</text>
</comment>
<dbReference type="Gene3D" id="1.10.8.750">
    <property type="entry name" value="Phosphoribosylformylglycinamidine synthase, linker domain"/>
    <property type="match status" value="1"/>
</dbReference>
<evidence type="ECO:0000256" key="16">
    <source>
        <dbReference type="ARBA" id="ARBA00057317"/>
    </source>
</evidence>
<comment type="catalytic activity">
    <reaction evidence="15">
        <text>N(2)-formyl-N(1)-(5-phospho-beta-D-ribosyl)glycinamide + L-glutamine + ATP + H2O = 2-formamido-N(1)-(5-O-phospho-beta-D-ribosyl)acetamidine + L-glutamate + ADP + phosphate + H(+)</text>
        <dbReference type="Rhea" id="RHEA:17129"/>
        <dbReference type="ChEBI" id="CHEBI:15377"/>
        <dbReference type="ChEBI" id="CHEBI:15378"/>
        <dbReference type="ChEBI" id="CHEBI:29985"/>
        <dbReference type="ChEBI" id="CHEBI:30616"/>
        <dbReference type="ChEBI" id="CHEBI:43474"/>
        <dbReference type="ChEBI" id="CHEBI:58359"/>
        <dbReference type="ChEBI" id="CHEBI:147286"/>
        <dbReference type="ChEBI" id="CHEBI:147287"/>
        <dbReference type="ChEBI" id="CHEBI:456216"/>
        <dbReference type="EC" id="6.3.5.3"/>
    </reaction>
</comment>
<name>A0A0E9NR27_SAICN</name>
<feature type="domain" description="PurM-like C-terminal" evidence="18">
    <location>
        <begin position="942"/>
        <end position="1079"/>
    </location>
</feature>
<evidence type="ECO:0000256" key="4">
    <source>
        <dbReference type="ARBA" id="ARBA00012747"/>
    </source>
</evidence>
<comment type="function">
    <text evidence="16">Phosphoribosylformylglycinamidine synthase involved in the purines biosynthetic pathway. Catalyzes the ATP-dependent conversion of formylglycinamide ribonucleotide (FGAR) and glutamine to yield formylglycinamidine ribonucleotide (FGAM) and glutamate.</text>
</comment>
<evidence type="ECO:0000256" key="2">
    <source>
        <dbReference type="ARBA" id="ARBA00004920"/>
    </source>
</evidence>
<comment type="caution">
    <text evidence="22">The sequence shown here is derived from an EMBL/GenBank/DDBJ whole genome shotgun (WGS) entry which is preliminary data.</text>
</comment>
<reference evidence="22 23" key="2">
    <citation type="journal article" date="2014" name="J. Gen. Appl. Microbiol.">
        <title>The early diverging ascomycetous budding yeast Saitoella complicata has three histone deacetylases belonging to the Clr6, Hos2, and Rpd3 lineages.</title>
        <authorList>
            <person name="Nishida H."/>
            <person name="Matsumoto T."/>
            <person name="Kondo S."/>
            <person name="Hamamoto M."/>
            <person name="Yoshikawa H."/>
        </authorList>
    </citation>
    <scope>NUCLEOTIDE SEQUENCE [LARGE SCALE GENOMIC DNA]</scope>
    <source>
        <strain evidence="22 23">NRRL Y-17804</strain>
    </source>
</reference>
<evidence type="ECO:0000256" key="13">
    <source>
        <dbReference type="ARBA" id="ARBA00029823"/>
    </source>
</evidence>
<dbReference type="SUPFAM" id="SSF109736">
    <property type="entry name" value="FGAM synthase PurL, linker domain"/>
    <property type="match status" value="1"/>
</dbReference>
<dbReference type="GO" id="GO:0006189">
    <property type="term" value="P:'de novo' IMP biosynthetic process"/>
    <property type="evidence" value="ECO:0007669"/>
    <property type="project" value="UniProtKB-UniPathway"/>
</dbReference>
<evidence type="ECO:0000313" key="22">
    <source>
        <dbReference type="EMBL" id="GAO52314.1"/>
    </source>
</evidence>
<dbReference type="EC" id="6.3.5.3" evidence="4"/>
<keyword evidence="11" id="KW-0460">Magnesium</keyword>
<dbReference type="InterPro" id="IPR010918">
    <property type="entry name" value="PurM-like_C_dom"/>
</dbReference>
<keyword evidence="8" id="KW-0547">Nucleotide-binding</keyword>
<dbReference type="PANTHER" id="PTHR10099:SF1">
    <property type="entry name" value="PHOSPHORIBOSYLFORMYLGLYCINAMIDINE SYNTHASE"/>
    <property type="match status" value="1"/>
</dbReference>
<evidence type="ECO:0000256" key="6">
    <source>
        <dbReference type="ARBA" id="ARBA00022598"/>
    </source>
</evidence>
<dbReference type="NCBIfam" id="NF003672">
    <property type="entry name" value="PRK05297.1"/>
    <property type="match status" value="1"/>
</dbReference>
<evidence type="ECO:0000259" key="18">
    <source>
        <dbReference type="Pfam" id="PF02769"/>
    </source>
</evidence>